<comment type="caution">
    <text evidence="1">The sequence shown here is derived from an EMBL/GenBank/DDBJ whole genome shotgun (WGS) entry which is preliminary data.</text>
</comment>
<protein>
    <submittedName>
        <fullName evidence="1">Uncharacterized protein</fullName>
    </submittedName>
</protein>
<evidence type="ECO:0000313" key="1">
    <source>
        <dbReference type="EMBL" id="KAI4297459.1"/>
    </source>
</evidence>
<dbReference type="Proteomes" id="UP000828941">
    <property type="component" value="Chromosome 14"/>
</dbReference>
<dbReference type="EMBL" id="CM039439">
    <property type="protein sequence ID" value="KAI4297459.1"/>
    <property type="molecule type" value="Genomic_DNA"/>
</dbReference>
<sequence>MIETHDTTRDTSSEYVAKEHHPITSINQDLSGLLDRGGPETRIDTIGDQSACILPTTGSLTGQPELGRGCHTKTPSSRLRDYVTNTVQLLSPSPRLPLSSASSGQGATDLSCSSQGSSVARSYET</sequence>
<reference evidence="1 2" key="1">
    <citation type="journal article" date="2022" name="DNA Res.">
        <title>Chromosomal-level genome assembly of the orchid tree Bauhinia variegata (Leguminosae; Cercidoideae) supports the allotetraploid origin hypothesis of Bauhinia.</title>
        <authorList>
            <person name="Zhong Y."/>
            <person name="Chen Y."/>
            <person name="Zheng D."/>
            <person name="Pang J."/>
            <person name="Liu Y."/>
            <person name="Luo S."/>
            <person name="Meng S."/>
            <person name="Qian L."/>
            <person name="Wei D."/>
            <person name="Dai S."/>
            <person name="Zhou R."/>
        </authorList>
    </citation>
    <scope>NUCLEOTIDE SEQUENCE [LARGE SCALE GENOMIC DNA]</scope>
    <source>
        <strain evidence="1">BV-YZ2020</strain>
    </source>
</reference>
<gene>
    <name evidence="1" type="ORF">L6164_037350</name>
</gene>
<keyword evidence="2" id="KW-1185">Reference proteome</keyword>
<organism evidence="1 2">
    <name type="scientific">Bauhinia variegata</name>
    <name type="common">Purple orchid tree</name>
    <name type="synonym">Phanera variegata</name>
    <dbReference type="NCBI Taxonomy" id="167791"/>
    <lineage>
        <taxon>Eukaryota</taxon>
        <taxon>Viridiplantae</taxon>
        <taxon>Streptophyta</taxon>
        <taxon>Embryophyta</taxon>
        <taxon>Tracheophyta</taxon>
        <taxon>Spermatophyta</taxon>
        <taxon>Magnoliopsida</taxon>
        <taxon>eudicotyledons</taxon>
        <taxon>Gunneridae</taxon>
        <taxon>Pentapetalae</taxon>
        <taxon>rosids</taxon>
        <taxon>fabids</taxon>
        <taxon>Fabales</taxon>
        <taxon>Fabaceae</taxon>
        <taxon>Cercidoideae</taxon>
        <taxon>Cercideae</taxon>
        <taxon>Bauhiniinae</taxon>
        <taxon>Bauhinia</taxon>
    </lineage>
</organism>
<name>A0ACB9KJV1_BAUVA</name>
<proteinExistence type="predicted"/>
<accession>A0ACB9KJV1</accession>
<evidence type="ECO:0000313" key="2">
    <source>
        <dbReference type="Proteomes" id="UP000828941"/>
    </source>
</evidence>